<keyword evidence="3" id="KW-0347">Helicase</keyword>
<protein>
    <submittedName>
        <fullName evidence="7">PD-(D/E)XK nuclease family protein</fullName>
    </submittedName>
</protein>
<evidence type="ECO:0000256" key="4">
    <source>
        <dbReference type="ARBA" id="ARBA00022839"/>
    </source>
</evidence>
<name>A0ABV1JUW1_9PSEU</name>
<dbReference type="InterPro" id="IPR027417">
    <property type="entry name" value="P-loop_NTPase"/>
</dbReference>
<feature type="domain" description="PD-(D/E)XK endonuclease-like" evidence="6">
    <location>
        <begin position="676"/>
        <end position="957"/>
    </location>
</feature>
<keyword evidence="5" id="KW-0234">DNA repair</keyword>
<comment type="caution">
    <text evidence="7">The sequence shown here is derived from an EMBL/GenBank/DDBJ whole genome shotgun (WGS) entry which is preliminary data.</text>
</comment>
<dbReference type="SUPFAM" id="SSF52540">
    <property type="entry name" value="P-loop containing nucleoside triphosphate hydrolases"/>
    <property type="match status" value="1"/>
</dbReference>
<keyword evidence="2" id="KW-0227">DNA damage</keyword>
<evidence type="ECO:0000313" key="7">
    <source>
        <dbReference type="EMBL" id="MEQ3539739.1"/>
    </source>
</evidence>
<keyword evidence="8" id="KW-1185">Reference proteome</keyword>
<proteinExistence type="predicted"/>
<evidence type="ECO:0000256" key="3">
    <source>
        <dbReference type="ARBA" id="ARBA00022806"/>
    </source>
</evidence>
<keyword evidence="3" id="KW-0547">Nucleotide-binding</keyword>
<keyword evidence="3" id="KW-0067">ATP-binding</keyword>
<dbReference type="InterPro" id="IPR011604">
    <property type="entry name" value="PDDEXK-like_dom_sf"/>
</dbReference>
<dbReference type="Gene3D" id="3.90.320.10">
    <property type="match status" value="1"/>
</dbReference>
<sequence>MARTRRTTSFGAPAYRALVDLVRAVKGADPLRRITVVVPSERVGVAARRAVARGGGSPGVAALQVVTLRRLAESLAAAELVSAGRRPLTGARLAAAVRDVLVEEPGVFEPVAGHVGTLRAIVEAHRDLREVAPGASERIPAGEAVAADAARVHAALLGRVRADGYDEVDLLDSATQKTHRIREAVVAFLPRDLTPPEQALLESVAANGELHVIDGVIDPAVVADRVVHASDPDDEVRSAVRDVVEALRAGTPGHRIAVLHTATDPYARLLHDHLSRAGVTFFGRGVRTTVETRFGRGLLRMLELPGHGFRRDEVIGWLTDAPVRHDGERVPASRWDRISRTAAVVRWAPSGGWDGLTRFAAERREAATGAESARAERLRRDADDAETLFSFVGDLRDRLGRCATATTWSQLGIELTELWTSTVAGEDTDALAPDEARAVARISAAVDGLCALGDGAPSIATARELLEMQLAEDTDRVGSIGTGVHVGPLSDGFGEDVDHVIMLGVAEGLLPGRHIDDPLLPDRVRDLLGLPTAVEHARRRHRDLLAALAAAPAGGRTLSFPRGDLRGGGMRVPSRWLLPTLRVLSGDESVSSRSWERAVPGVEERPSYTGSVLGRGEPATAQEWRQRAVAARERLADPVLDRAVVVRSARAEARFGPFDGDLSDADLPAPDAVSPISATALETWARCPFGYFVSRVLRAAAPVQPEDVVTLSPLVRGDIVHRTLHRLVSTAAEQGWLPDPDQAWPERTRDVLEELAGQEFARAESAGVTGAALLWRDDQSSILEDLRAWIGHDDALRRGGDLRPAATEWEFGGDDRPTALTLPGGRALRLRGAVDRIDRDARDRIVVTDYKTGRRPSSSDTDPWEGGRKLQLPLYALVAAEQLGHPHGEPVRAGYWYVTGRESFERTEVVIDDARRADALATVGAIVDGITGGFFAPRPSGAQHYLGRTRVDCPACEPDGLGERVDGEDWARLAADNRLAALPSVRSLLFGEDA</sequence>
<gene>
    <name evidence="7" type="ORF">WHI96_12960</name>
</gene>
<keyword evidence="4" id="KW-0269">Exonuclease</keyword>
<evidence type="ECO:0000256" key="2">
    <source>
        <dbReference type="ARBA" id="ARBA00022763"/>
    </source>
</evidence>
<keyword evidence="1" id="KW-0540">Nuclease</keyword>
<evidence type="ECO:0000256" key="1">
    <source>
        <dbReference type="ARBA" id="ARBA00022722"/>
    </source>
</evidence>
<keyword evidence="4" id="KW-0378">Hydrolase</keyword>
<dbReference type="RefSeq" id="WP_345648702.1">
    <property type="nucleotide sequence ID" value="NZ_BAABLY010000059.1"/>
</dbReference>
<evidence type="ECO:0000256" key="5">
    <source>
        <dbReference type="ARBA" id="ARBA00023204"/>
    </source>
</evidence>
<dbReference type="Proteomes" id="UP001464923">
    <property type="component" value="Unassembled WGS sequence"/>
</dbReference>
<dbReference type="InterPro" id="IPR038726">
    <property type="entry name" value="PDDEXK_AddAB-type"/>
</dbReference>
<dbReference type="EMBL" id="JBEDNP010000006">
    <property type="protein sequence ID" value="MEQ3539739.1"/>
    <property type="molecule type" value="Genomic_DNA"/>
</dbReference>
<dbReference type="Pfam" id="PF12705">
    <property type="entry name" value="PDDEXK_1"/>
    <property type="match status" value="1"/>
</dbReference>
<evidence type="ECO:0000259" key="6">
    <source>
        <dbReference type="Pfam" id="PF12705"/>
    </source>
</evidence>
<evidence type="ECO:0000313" key="8">
    <source>
        <dbReference type="Proteomes" id="UP001464923"/>
    </source>
</evidence>
<accession>A0ABV1JUW1</accession>
<organism evidence="7 8">
    <name type="scientific">Pseudonocardia tropica</name>
    <dbReference type="NCBI Taxonomy" id="681289"/>
    <lineage>
        <taxon>Bacteria</taxon>
        <taxon>Bacillati</taxon>
        <taxon>Actinomycetota</taxon>
        <taxon>Actinomycetes</taxon>
        <taxon>Pseudonocardiales</taxon>
        <taxon>Pseudonocardiaceae</taxon>
        <taxon>Pseudonocardia</taxon>
    </lineage>
</organism>
<reference evidence="7 8" key="1">
    <citation type="submission" date="2024-03" db="EMBL/GenBank/DDBJ databases">
        <title>Draft genome sequence of Pseudonocardia tropica JCM 19149.</title>
        <authorList>
            <person name="Butdee W."/>
            <person name="Duangmal K."/>
        </authorList>
    </citation>
    <scope>NUCLEOTIDE SEQUENCE [LARGE SCALE GENOMIC DNA]</scope>
    <source>
        <strain evidence="7 8">JCM 19149</strain>
    </source>
</reference>